<organism evidence="1 2">
    <name type="scientific">Bacillus phage vB_BcoS-136</name>
    <dbReference type="NCBI Taxonomy" id="2419619"/>
    <lineage>
        <taxon>Viruses</taxon>
        <taxon>Duplodnaviria</taxon>
        <taxon>Heunggongvirae</taxon>
        <taxon>Uroviricota</taxon>
        <taxon>Caudoviricetes</taxon>
        <taxon>Heleneionescovirinae</taxon>
        <taxon>Kenyattavirus</taxon>
        <taxon>Kenyattavirus kv136</taxon>
    </lineage>
</organism>
<evidence type="ECO:0000313" key="2">
    <source>
        <dbReference type="Proteomes" id="UP000274199"/>
    </source>
</evidence>
<reference evidence="1 2" key="1">
    <citation type="submission" date="2018-09" db="EMBL/GenBank/DDBJ databases">
        <title>Comparative Genomic Analysis of Eight Novel Haloalkaliphilic Bacteriophages from Lake Elmenteita, Kenya.</title>
        <authorList>
            <person name="Akhwale J.K."/>
        </authorList>
    </citation>
    <scope>NUCLEOTIDE SEQUENCE [LARGE SCALE GENOMIC DNA]</scope>
</reference>
<name>A0A3G3BV82_9CAUD</name>
<gene>
    <name evidence="1" type="ORF">vBBcoS136_00001</name>
</gene>
<proteinExistence type="predicted"/>
<accession>A0A3G3BV82</accession>
<keyword evidence="2" id="KW-1185">Reference proteome</keyword>
<dbReference type="Proteomes" id="UP000274199">
    <property type="component" value="Segment"/>
</dbReference>
<sequence>MNYVVKIAENDKAVLKIIQDNDALNPRKEYDNFGTMICFHNRYDLGDESSYRDPRDFLEDLAFDLDESLEQDVIEEMENEALLDVISRFAVILPLYLYDHSGITMNTTGFSCHWDSGQVGWTYATHGEIINEYGSLELDKAEALLKSEVETYDQYLTGEVYGFVLEEKVKCDCCENVERNEIESFWGFFGLDCIVEEVGSHIGEEYKDLVEKLEWVS</sequence>
<protein>
    <submittedName>
        <fullName evidence="1">Uncharacterized protein</fullName>
    </submittedName>
</protein>
<dbReference type="EMBL" id="MH884508">
    <property type="protein sequence ID" value="AYP68133.1"/>
    <property type="molecule type" value="Genomic_DNA"/>
</dbReference>
<evidence type="ECO:0000313" key="1">
    <source>
        <dbReference type="EMBL" id="AYP68133.1"/>
    </source>
</evidence>